<dbReference type="InterPro" id="IPR046335">
    <property type="entry name" value="LacI/GalR-like_sensor"/>
</dbReference>
<accession>A0A495IKD3</accession>
<evidence type="ECO:0000256" key="3">
    <source>
        <dbReference type="ARBA" id="ARBA00023163"/>
    </source>
</evidence>
<dbReference type="CDD" id="cd06296">
    <property type="entry name" value="PBP1_CatR-like"/>
    <property type="match status" value="1"/>
</dbReference>
<evidence type="ECO:0000259" key="4">
    <source>
        <dbReference type="PROSITE" id="PS50932"/>
    </source>
</evidence>
<name>A0A495IKD3_9MICO</name>
<dbReference type="Gene3D" id="3.40.50.2300">
    <property type="match status" value="2"/>
</dbReference>
<evidence type="ECO:0000256" key="2">
    <source>
        <dbReference type="ARBA" id="ARBA00023125"/>
    </source>
</evidence>
<dbReference type="RefSeq" id="WP_121371990.1">
    <property type="nucleotide sequence ID" value="NZ_RBKS01000001.1"/>
</dbReference>
<feature type="domain" description="HTH lacI-type" evidence="4">
    <location>
        <begin position="13"/>
        <end position="56"/>
    </location>
</feature>
<keyword evidence="6" id="KW-1185">Reference proteome</keyword>
<dbReference type="GO" id="GO:0003700">
    <property type="term" value="F:DNA-binding transcription factor activity"/>
    <property type="evidence" value="ECO:0007669"/>
    <property type="project" value="TreeGrafter"/>
</dbReference>
<evidence type="ECO:0000313" key="5">
    <source>
        <dbReference type="EMBL" id="RKR76427.1"/>
    </source>
</evidence>
<dbReference type="PANTHER" id="PTHR30146">
    <property type="entry name" value="LACI-RELATED TRANSCRIPTIONAL REPRESSOR"/>
    <property type="match status" value="1"/>
</dbReference>
<dbReference type="CDD" id="cd01392">
    <property type="entry name" value="HTH_LacI"/>
    <property type="match status" value="1"/>
</dbReference>
<dbReference type="Pfam" id="PF13377">
    <property type="entry name" value="Peripla_BP_3"/>
    <property type="match status" value="1"/>
</dbReference>
<dbReference type="InterPro" id="IPR000843">
    <property type="entry name" value="HTH_LacI"/>
</dbReference>
<evidence type="ECO:0000313" key="6">
    <source>
        <dbReference type="Proteomes" id="UP000280008"/>
    </source>
</evidence>
<keyword evidence="3" id="KW-0804">Transcription</keyword>
<protein>
    <submittedName>
        <fullName evidence="5">LacI family transcriptional regulator</fullName>
    </submittedName>
</protein>
<reference evidence="5 6" key="1">
    <citation type="submission" date="2018-10" db="EMBL/GenBank/DDBJ databases">
        <title>Sequencing the genomes of 1000 actinobacteria strains.</title>
        <authorList>
            <person name="Klenk H.-P."/>
        </authorList>
    </citation>
    <scope>NUCLEOTIDE SEQUENCE [LARGE SCALE GENOMIC DNA]</scope>
    <source>
        <strain evidence="5 6">DSM 17894</strain>
    </source>
</reference>
<keyword evidence="1" id="KW-0805">Transcription regulation</keyword>
<dbReference type="InterPro" id="IPR028082">
    <property type="entry name" value="Peripla_BP_I"/>
</dbReference>
<organism evidence="5 6">
    <name type="scientific">Frondihabitans australicus</name>
    <dbReference type="NCBI Taxonomy" id="386892"/>
    <lineage>
        <taxon>Bacteria</taxon>
        <taxon>Bacillati</taxon>
        <taxon>Actinomycetota</taxon>
        <taxon>Actinomycetes</taxon>
        <taxon>Micrococcales</taxon>
        <taxon>Microbacteriaceae</taxon>
        <taxon>Frondihabitans</taxon>
    </lineage>
</organism>
<dbReference type="Pfam" id="PF00356">
    <property type="entry name" value="LacI"/>
    <property type="match status" value="1"/>
</dbReference>
<dbReference type="InterPro" id="IPR010982">
    <property type="entry name" value="Lambda_DNA-bd_dom_sf"/>
</dbReference>
<dbReference type="EMBL" id="RBKS01000001">
    <property type="protein sequence ID" value="RKR76427.1"/>
    <property type="molecule type" value="Genomic_DNA"/>
</dbReference>
<comment type="caution">
    <text evidence="5">The sequence shown here is derived from an EMBL/GenBank/DDBJ whole genome shotgun (WGS) entry which is preliminary data.</text>
</comment>
<sequence>MSDDLLTPTTGRVTLAVIADQAAVSVSTVSKVLNGKGGVSDPVRARIEELLHEHGYNRRMPAEPERPLIELVFYEMETPGVYEVIKGAEHVARANGLGLIVTQSGTRVHPDDRWISDVVRRKPIGVVLNCSDLTASQKKQLRTRNIPFVVLDPAGSPAPDVPSIGSANWSGGLLATQHLIELGHRDIGIITGPAEMMCSQARISGYRSALEAAAIPFRPEYLVPGEFLQKDGIAGGTALLSLPNPPTAIFAGSDLQALGVYEAARSKGLSIPDDLSVVGYDDLPLAEWAGPPMTTIRQPIVEMAEQATSLVLRLSTGSAPERVRVELATDLIVRSSTKRFSG</sequence>
<dbReference type="PROSITE" id="PS50932">
    <property type="entry name" value="HTH_LACI_2"/>
    <property type="match status" value="1"/>
</dbReference>
<dbReference type="Proteomes" id="UP000280008">
    <property type="component" value="Unassembled WGS sequence"/>
</dbReference>
<dbReference type="SMART" id="SM00354">
    <property type="entry name" value="HTH_LACI"/>
    <property type="match status" value="1"/>
</dbReference>
<dbReference type="PANTHER" id="PTHR30146:SF153">
    <property type="entry name" value="LACTOSE OPERON REPRESSOR"/>
    <property type="match status" value="1"/>
</dbReference>
<dbReference type="SUPFAM" id="SSF53822">
    <property type="entry name" value="Periplasmic binding protein-like I"/>
    <property type="match status" value="1"/>
</dbReference>
<dbReference type="GO" id="GO:0000976">
    <property type="term" value="F:transcription cis-regulatory region binding"/>
    <property type="evidence" value="ECO:0007669"/>
    <property type="project" value="TreeGrafter"/>
</dbReference>
<gene>
    <name evidence="5" type="ORF">C8E83_3603</name>
</gene>
<dbReference type="OrthoDB" id="3227375at2"/>
<proteinExistence type="predicted"/>
<keyword evidence="2" id="KW-0238">DNA-binding</keyword>
<dbReference type="SUPFAM" id="SSF47413">
    <property type="entry name" value="lambda repressor-like DNA-binding domains"/>
    <property type="match status" value="1"/>
</dbReference>
<dbReference type="AlphaFoldDB" id="A0A495IKD3"/>
<dbReference type="Gene3D" id="1.10.260.40">
    <property type="entry name" value="lambda repressor-like DNA-binding domains"/>
    <property type="match status" value="1"/>
</dbReference>
<evidence type="ECO:0000256" key="1">
    <source>
        <dbReference type="ARBA" id="ARBA00023015"/>
    </source>
</evidence>